<feature type="compositionally biased region" description="Polar residues" evidence="3">
    <location>
        <begin position="472"/>
        <end position="486"/>
    </location>
</feature>
<feature type="compositionally biased region" description="Polar residues" evidence="3">
    <location>
        <begin position="267"/>
        <end position="280"/>
    </location>
</feature>
<feature type="region of interest" description="Disordered" evidence="3">
    <location>
        <begin position="920"/>
        <end position="969"/>
    </location>
</feature>
<name>A0A6F9DNX4_9ASCI</name>
<dbReference type="Gene3D" id="2.30.29.30">
    <property type="entry name" value="Pleckstrin-homology domain (PH domain)/Phosphotyrosine-binding domain (PTB)"/>
    <property type="match status" value="1"/>
</dbReference>
<evidence type="ECO:0000256" key="3">
    <source>
        <dbReference type="SAM" id="MobiDB-lite"/>
    </source>
</evidence>
<feature type="compositionally biased region" description="Low complexity" evidence="3">
    <location>
        <begin position="351"/>
        <end position="365"/>
    </location>
</feature>
<dbReference type="FunFam" id="2.30.29.30:FF:000006">
    <property type="entry name" value="Pleckstrin homology like domain family B member 1"/>
    <property type="match status" value="1"/>
</dbReference>
<keyword evidence="1 2" id="KW-0175">Coiled coil</keyword>
<feature type="region of interest" description="Disordered" evidence="3">
    <location>
        <begin position="993"/>
        <end position="1072"/>
    </location>
</feature>
<dbReference type="EMBL" id="LR788977">
    <property type="protein sequence ID" value="CAB3264839.1"/>
    <property type="molecule type" value="mRNA"/>
</dbReference>
<feature type="compositionally biased region" description="Polar residues" evidence="3">
    <location>
        <begin position="953"/>
        <end position="969"/>
    </location>
</feature>
<accession>A0A6F9DNX4</accession>
<feature type="region of interest" description="Disordered" evidence="3">
    <location>
        <begin position="585"/>
        <end position="627"/>
    </location>
</feature>
<protein>
    <submittedName>
        <fullName evidence="5">Pleckstrin homology-like domain family B member 1</fullName>
    </submittedName>
</protein>
<feature type="compositionally biased region" description="Basic and acidic residues" evidence="3">
    <location>
        <begin position="585"/>
        <end position="610"/>
    </location>
</feature>
<dbReference type="SUPFAM" id="SSF50729">
    <property type="entry name" value="PH domain-like"/>
    <property type="match status" value="1"/>
</dbReference>
<evidence type="ECO:0000313" key="5">
    <source>
        <dbReference type="EMBL" id="CAB3264839.1"/>
    </source>
</evidence>
<feature type="region of interest" description="Disordered" evidence="3">
    <location>
        <begin position="1089"/>
        <end position="1129"/>
    </location>
</feature>
<dbReference type="PROSITE" id="PS50003">
    <property type="entry name" value="PH_DOMAIN"/>
    <property type="match status" value="1"/>
</dbReference>
<dbReference type="PANTHER" id="PTHR12156:SF5">
    <property type="entry name" value="FI18040P1"/>
    <property type="match status" value="1"/>
</dbReference>
<evidence type="ECO:0000256" key="2">
    <source>
        <dbReference type="SAM" id="Coils"/>
    </source>
</evidence>
<dbReference type="SMART" id="SM00233">
    <property type="entry name" value="PH"/>
    <property type="match status" value="1"/>
</dbReference>
<dbReference type="PANTHER" id="PTHR12156">
    <property type="entry name" value="PLECKSTRIN HOMOLOGY-LIKE DOMAIN, FAMILY B, MEMBER 3"/>
    <property type="match status" value="1"/>
</dbReference>
<reference evidence="5" key="1">
    <citation type="submission" date="2020-04" db="EMBL/GenBank/DDBJ databases">
        <authorList>
            <person name="Neveu A P."/>
        </authorList>
    </citation>
    <scope>NUCLEOTIDE SEQUENCE</scope>
    <source>
        <tissue evidence="5">Whole embryo</tissue>
    </source>
</reference>
<feature type="region of interest" description="Disordered" evidence="3">
    <location>
        <begin position="1183"/>
        <end position="1211"/>
    </location>
</feature>
<proteinExistence type="evidence at transcript level"/>
<dbReference type="Pfam" id="PF00169">
    <property type="entry name" value="PH"/>
    <property type="match status" value="1"/>
</dbReference>
<organism evidence="5">
    <name type="scientific">Phallusia mammillata</name>
    <dbReference type="NCBI Taxonomy" id="59560"/>
    <lineage>
        <taxon>Eukaryota</taxon>
        <taxon>Metazoa</taxon>
        <taxon>Chordata</taxon>
        <taxon>Tunicata</taxon>
        <taxon>Ascidiacea</taxon>
        <taxon>Phlebobranchia</taxon>
        <taxon>Ascidiidae</taxon>
        <taxon>Phallusia</taxon>
    </lineage>
</organism>
<dbReference type="InterPro" id="IPR001849">
    <property type="entry name" value="PH_domain"/>
</dbReference>
<sequence length="1377" mass="153890">MKGDICSTKSGLMRAIEDDLDQLLETIEQAGRSVSVNQHLDEDILARGRNGFNEEKLQKTSDSKLLGSQHIKEFDIEFPDYDNLSPLLNNTTGKELQDPNSYCISEHSTTDGNSKLDQQSIYDELYKNPNGFSFLPNSYPNGKFQKHLMKDIAISQFDSVDCDQHTSDQPKFKSSPGKNIDSKLDTSFSPVILRKSLIVTKTAGKCATTNTKIDDFELEDMIKDVEDEAYWFMNKQSDTEKSATLKLSPRTAFTNIEQFQAFEDRNGQGSVLSPSNSDTGISERSSLSSPMSPTSLDSCSSSSSVSYHQFTKSAGELNKSPIVSKPPNGLRPAPNKPTTAAQKPAKFPVTSLPSKSVKSQPSKPSYYEINATGPYDNVQPPAKATMRIKAPLQSQVQPSKSSIAIATEQLRQKHQELLALRKAKARSRSNSAPASPTLSRKLGADVSGGGAGSRRSGRTIGRNFATSRVRHTSTTSLRDRSPSPTRSEVPFGNRRGYSRSMSSSTLPADINNVMRKSVSVRSLRGRGLGSTSSLLSLDSEYEEDLRELHDDAVRERKKEQAAAASEKDRLQNILDMCAEFMSQTREKNEKLDRASVGDVKGKPSTEKNPKPETALKSSPSLPVKQSNYRRLASFEEDILKQPLSSRKQEVVRPPSEPTSLDGETELTLKALQGEDTIKAGSCEARWRLPSADVAEVKRLREEGFSRIDEIKKRISELELQLSESASELEMERALVEGELNSERTLLEADERSCEQVKDKIIQLEEEYIMQREKHQGLVEKEKQKLNELGQLISETKRHIDKCPESMRGSMEEKLHKAQEEMEQESQNFEDAEFQALETVSRLDEEKEQTQRTLIRQKRKLELQIDARRVRVTTLEDQLSDVTDQQRVDNQRLNNERDQAIAALQEQREETTLLEQKFYQLTGEMPPPPPSIPKSHRRIPSAASQELTLAPDSGRSSASPVKRQISSGSVGRSMSVDKVGIEADNEAIVTQNRQHGSLSPLFGGKTGQAGDRQGKRAADDTSLMTSYRRQPFADSRNPATYYSTLPKPLANRMRRRAAETSSPLGGAGRPTVDMTTDEQLSALQQRIKAFEGTSSSPGAPPSSYRSKLSPSAHPSYQRLGSSNSQSRLKSSDNISISSIDSLDTTLSAWSIHSQDTPEMKKLIEMERLISEAKAEKQRLLVQVANRNTSGEESSPKNSDTGRPSTEAASNDDVTQMVKLRANNGDKRQARPMTRYLPVRSSEFNLAQHIESCGHSPATCRNLTINATSCRGYLTKMGGRIKTWRKRWFVFDRITKNLTYYSDKHETKLKGMIYFQAIEDVFYDHLKTYKSPNPSLTFCVKCYDRVYYMVAPSAAEMRIWMDVIVTGAEGYREYMKTLE</sequence>
<feature type="compositionally biased region" description="Low complexity" evidence="3">
    <location>
        <begin position="282"/>
        <end position="302"/>
    </location>
</feature>
<feature type="compositionally biased region" description="Polar residues" evidence="3">
    <location>
        <begin position="1107"/>
        <end position="1124"/>
    </location>
</feature>
<feature type="region of interest" description="Disordered" evidence="3">
    <location>
        <begin position="643"/>
        <end position="664"/>
    </location>
</feature>
<feature type="region of interest" description="Disordered" evidence="3">
    <location>
        <begin position="264"/>
        <end position="302"/>
    </location>
</feature>
<dbReference type="InterPro" id="IPR011993">
    <property type="entry name" value="PH-like_dom_sf"/>
</dbReference>
<dbReference type="InterPro" id="IPR052212">
    <property type="entry name" value="PH-like_domain"/>
</dbReference>
<feature type="domain" description="PH" evidence="4">
    <location>
        <begin position="1265"/>
        <end position="1367"/>
    </location>
</feature>
<feature type="coiled-coil region" evidence="2">
    <location>
        <begin position="889"/>
        <end position="916"/>
    </location>
</feature>
<evidence type="ECO:0000256" key="1">
    <source>
        <dbReference type="ARBA" id="ARBA00023054"/>
    </source>
</evidence>
<feature type="compositionally biased region" description="Low complexity" evidence="3">
    <location>
        <begin position="1093"/>
        <end position="1105"/>
    </location>
</feature>
<feature type="region of interest" description="Disordered" evidence="3">
    <location>
        <begin position="316"/>
        <end position="375"/>
    </location>
</feature>
<evidence type="ECO:0000259" key="4">
    <source>
        <dbReference type="PROSITE" id="PS50003"/>
    </source>
</evidence>
<feature type="region of interest" description="Disordered" evidence="3">
    <location>
        <begin position="421"/>
        <end position="505"/>
    </location>
</feature>
<gene>
    <name evidence="5" type="primary">Phldb1</name>
</gene>
<feature type="coiled-coil region" evidence="2">
    <location>
        <begin position="707"/>
        <end position="859"/>
    </location>
</feature>
<feature type="compositionally biased region" description="Polar residues" evidence="3">
    <location>
        <begin position="615"/>
        <end position="627"/>
    </location>
</feature>